<name>A0A916ZMZ1_9HYPH</name>
<dbReference type="PANTHER" id="PTHR47628">
    <property type="match status" value="1"/>
</dbReference>
<dbReference type="Pfam" id="PF13433">
    <property type="entry name" value="Peripla_BP_5"/>
    <property type="match status" value="2"/>
</dbReference>
<dbReference type="InterPro" id="IPR028082">
    <property type="entry name" value="Peripla_BP_I"/>
</dbReference>
<reference evidence="1" key="1">
    <citation type="journal article" date="2014" name="Int. J. Syst. Evol. Microbiol.">
        <title>Complete genome sequence of Corynebacterium casei LMG S-19264T (=DSM 44701T), isolated from a smear-ripened cheese.</title>
        <authorList>
            <consortium name="US DOE Joint Genome Institute (JGI-PGF)"/>
            <person name="Walter F."/>
            <person name="Albersmeier A."/>
            <person name="Kalinowski J."/>
            <person name="Ruckert C."/>
        </authorList>
    </citation>
    <scope>NUCLEOTIDE SEQUENCE</scope>
    <source>
        <strain evidence="1">CGMCC 1.15367</strain>
    </source>
</reference>
<reference evidence="1" key="2">
    <citation type="submission" date="2020-09" db="EMBL/GenBank/DDBJ databases">
        <authorList>
            <person name="Sun Q."/>
            <person name="Zhou Y."/>
        </authorList>
    </citation>
    <scope>NUCLEOTIDE SEQUENCE</scope>
    <source>
        <strain evidence="1">CGMCC 1.15367</strain>
    </source>
</reference>
<comment type="caution">
    <text evidence="1">The sequence shown here is derived from an EMBL/GenBank/DDBJ whole genome shotgun (WGS) entry which is preliminary data.</text>
</comment>
<evidence type="ECO:0000313" key="2">
    <source>
        <dbReference type="Proteomes" id="UP000644699"/>
    </source>
</evidence>
<dbReference type="EMBL" id="BMIQ01000003">
    <property type="protein sequence ID" value="GGE05282.1"/>
    <property type="molecule type" value="Genomic_DNA"/>
</dbReference>
<dbReference type="Gene3D" id="3.40.50.2300">
    <property type="match status" value="4"/>
</dbReference>
<keyword evidence="2" id="KW-1185">Reference proteome</keyword>
<dbReference type="SUPFAM" id="SSF53822">
    <property type="entry name" value="Periplasmic binding protein-like I"/>
    <property type="match status" value="1"/>
</dbReference>
<sequence>MKRQIELGILYSRSGSYELLGQACRAGALQAMAAVNADPRRSLAFRPIERDPEGRIDAYAPLCAEILTGTGARHLIGCITSWSRKEVIPVLEKHGGLLWYAAPYEGFEASDHVVYMNASPNQHLVPLVAHVAARYGRNAFLLGSNYIWGWEMNRIARDLVADAGGEVKGERYLPLGDTDVARLIEEIRATLPDFVLNNLIGPSSYAFFAAYAALGREDARFRAERRPIVSCNLTEQELPSIAPHGEGHLSCLPFIHRGGPGPRSSFEAAAHAAVIALADTIEAIGTDDPDAVRHAVANRAIDTALGPIRIDPRTQHASLPVRIGRIAGQGFEIVEASPGLVAPDPYLSRYDPAASFRPALRLVR</sequence>
<dbReference type="RefSeq" id="WP_188908952.1">
    <property type="nucleotide sequence ID" value="NZ_BMIQ01000003.1"/>
</dbReference>
<accession>A0A916ZMZ1</accession>
<dbReference type="PANTHER" id="PTHR47628:SF1">
    <property type="entry name" value="ALIPHATIC AMIDASE EXPRESSION-REGULATING PROTEIN"/>
    <property type="match status" value="1"/>
</dbReference>
<dbReference type="Proteomes" id="UP000644699">
    <property type="component" value="Unassembled WGS sequence"/>
</dbReference>
<proteinExistence type="predicted"/>
<organism evidence="1 2">
    <name type="scientific">Aureimonas endophytica</name>
    <dbReference type="NCBI Taxonomy" id="2027858"/>
    <lineage>
        <taxon>Bacteria</taxon>
        <taxon>Pseudomonadati</taxon>
        <taxon>Pseudomonadota</taxon>
        <taxon>Alphaproteobacteria</taxon>
        <taxon>Hyphomicrobiales</taxon>
        <taxon>Aurantimonadaceae</taxon>
        <taxon>Aureimonas</taxon>
    </lineage>
</organism>
<evidence type="ECO:0000313" key="1">
    <source>
        <dbReference type="EMBL" id="GGE05282.1"/>
    </source>
</evidence>
<dbReference type="AlphaFoldDB" id="A0A916ZMZ1"/>
<gene>
    <name evidence="1" type="ORF">GCM10011390_25390</name>
</gene>
<protein>
    <submittedName>
        <fullName evidence="1">Negative amidase regulator, AmiC</fullName>
    </submittedName>
</protein>